<dbReference type="SUPFAM" id="SSF52402">
    <property type="entry name" value="Adenine nucleotide alpha hydrolases-like"/>
    <property type="match status" value="1"/>
</dbReference>
<dbReference type="AlphaFoldDB" id="A0A1H6FWP5"/>
<dbReference type="CDD" id="cd00293">
    <property type="entry name" value="USP-like"/>
    <property type="match status" value="1"/>
</dbReference>
<dbReference type="Proteomes" id="UP000199112">
    <property type="component" value="Unassembled WGS sequence"/>
</dbReference>
<comment type="similarity">
    <text evidence="1">Belongs to the universal stress protein A family.</text>
</comment>
<dbReference type="InterPro" id="IPR006015">
    <property type="entry name" value="Universal_stress_UspA"/>
</dbReference>
<proteinExistence type="inferred from homology"/>
<dbReference type="PANTHER" id="PTHR46268">
    <property type="entry name" value="STRESS RESPONSE PROTEIN NHAX"/>
    <property type="match status" value="1"/>
</dbReference>
<dbReference type="EMBL" id="FNWL01000002">
    <property type="protein sequence ID" value="SEH15207.1"/>
    <property type="molecule type" value="Genomic_DNA"/>
</dbReference>
<evidence type="ECO:0000313" key="4">
    <source>
        <dbReference type="Proteomes" id="UP000199112"/>
    </source>
</evidence>
<dbReference type="PANTHER" id="PTHR46268:SF6">
    <property type="entry name" value="UNIVERSAL STRESS PROTEIN UP12"/>
    <property type="match status" value="1"/>
</dbReference>
<sequence>MGKNHFFTRGMTPMNATDEFDDILVPTDGSEAAYNGAQQAIKLAQRNAATVHVLYAIDMGDADFVAVPSDIKETRTRIEKKGQTFVAEIEALADDAGVETVTTVTPNTPLQAIREYVDEHGIDLVVMGKRGRSDPDKPLIGSVTNRAIGELDVPVFTA</sequence>
<gene>
    <name evidence="3" type="ORF">SAMN04487967_1971</name>
</gene>
<organism evidence="3 4">
    <name type="scientific">Natronorubrum sediminis</name>
    <dbReference type="NCBI Taxonomy" id="640943"/>
    <lineage>
        <taxon>Archaea</taxon>
        <taxon>Methanobacteriati</taxon>
        <taxon>Methanobacteriota</taxon>
        <taxon>Stenosarchaea group</taxon>
        <taxon>Halobacteria</taxon>
        <taxon>Halobacteriales</taxon>
        <taxon>Natrialbaceae</taxon>
        <taxon>Natronorubrum</taxon>
    </lineage>
</organism>
<dbReference type="InterPro" id="IPR014729">
    <property type="entry name" value="Rossmann-like_a/b/a_fold"/>
</dbReference>
<evidence type="ECO:0000256" key="1">
    <source>
        <dbReference type="ARBA" id="ARBA00008791"/>
    </source>
</evidence>
<name>A0A1H6FWP5_9EURY</name>
<evidence type="ECO:0000259" key="2">
    <source>
        <dbReference type="Pfam" id="PF00582"/>
    </source>
</evidence>
<feature type="domain" description="UspA" evidence="2">
    <location>
        <begin position="20"/>
        <end position="156"/>
    </location>
</feature>
<keyword evidence="4" id="KW-1185">Reference proteome</keyword>
<dbReference type="Pfam" id="PF00582">
    <property type="entry name" value="Usp"/>
    <property type="match status" value="1"/>
</dbReference>
<evidence type="ECO:0000313" key="3">
    <source>
        <dbReference type="EMBL" id="SEH15207.1"/>
    </source>
</evidence>
<reference evidence="4" key="1">
    <citation type="submission" date="2016-10" db="EMBL/GenBank/DDBJ databases">
        <authorList>
            <person name="Varghese N."/>
            <person name="Submissions S."/>
        </authorList>
    </citation>
    <scope>NUCLEOTIDE SEQUENCE [LARGE SCALE GENOMIC DNA]</scope>
    <source>
        <strain evidence="4">CGMCC 1.8981</strain>
    </source>
</reference>
<dbReference type="Gene3D" id="3.40.50.620">
    <property type="entry name" value="HUPs"/>
    <property type="match status" value="1"/>
</dbReference>
<dbReference type="PRINTS" id="PR01438">
    <property type="entry name" value="UNVRSLSTRESS"/>
</dbReference>
<accession>A0A1H6FWP5</accession>
<protein>
    <submittedName>
        <fullName evidence="3">Nucleotide-binding universal stress protein, UspA family</fullName>
    </submittedName>
</protein>
<dbReference type="InterPro" id="IPR006016">
    <property type="entry name" value="UspA"/>
</dbReference>